<dbReference type="SMART" id="SM01150">
    <property type="entry name" value="DUF1338"/>
    <property type="match status" value="1"/>
</dbReference>
<name>A0A8K0RRT0_9HYPO</name>
<comment type="caution">
    <text evidence="9">The sequence shown here is derived from an EMBL/GenBank/DDBJ whole genome shotgun (WGS) entry which is preliminary data.</text>
</comment>
<gene>
    <name evidence="9" type="ORF">BKA59DRAFT_557247</name>
</gene>
<evidence type="ECO:0000256" key="2">
    <source>
        <dbReference type="ARBA" id="ARBA00022964"/>
    </source>
</evidence>
<evidence type="ECO:0000256" key="4">
    <source>
        <dbReference type="ARBA" id="ARBA00023004"/>
    </source>
</evidence>
<keyword evidence="3" id="KW-0560">Oxidoreductase</keyword>
<keyword evidence="10" id="KW-1185">Reference proteome</keyword>
<evidence type="ECO:0000256" key="8">
    <source>
        <dbReference type="ARBA" id="ARBA00035045"/>
    </source>
</evidence>
<accession>A0A8K0RRT0</accession>
<dbReference type="AlphaFoldDB" id="A0A8K0RRT0"/>
<keyword evidence="2" id="KW-0223">Dioxygenase</keyword>
<evidence type="ECO:0000256" key="1">
    <source>
        <dbReference type="ARBA" id="ARBA00001954"/>
    </source>
</evidence>
<dbReference type="Pfam" id="PF07063">
    <property type="entry name" value="HGLS"/>
    <property type="match status" value="1"/>
</dbReference>
<evidence type="ECO:0000256" key="6">
    <source>
        <dbReference type="ARBA" id="ARBA00035023"/>
    </source>
</evidence>
<dbReference type="OrthoDB" id="8300246at2759"/>
<dbReference type="CDD" id="cd16348">
    <property type="entry name" value="VOC_YdcJ_like"/>
    <property type="match status" value="1"/>
</dbReference>
<protein>
    <recommendedName>
        <fullName evidence="7">2-oxoadipate dioxygenase/decarboxylase</fullName>
        <ecNumber evidence="6">1.13.11.93</ecNumber>
    </recommendedName>
    <alternativeName>
        <fullName evidence="8">2-hydroxyglutarate synthase</fullName>
    </alternativeName>
</protein>
<dbReference type="InterPro" id="IPR047869">
    <property type="entry name" value="YdcJ_bac-like"/>
</dbReference>
<dbReference type="PANTHER" id="PTHR39479">
    <property type="match status" value="1"/>
</dbReference>
<evidence type="ECO:0000313" key="10">
    <source>
        <dbReference type="Proteomes" id="UP000813427"/>
    </source>
</evidence>
<evidence type="ECO:0000256" key="5">
    <source>
        <dbReference type="ARBA" id="ARBA00035013"/>
    </source>
</evidence>
<keyword evidence="4" id="KW-0408">Iron</keyword>
<organism evidence="9 10">
    <name type="scientific">Fusarium tricinctum</name>
    <dbReference type="NCBI Taxonomy" id="61284"/>
    <lineage>
        <taxon>Eukaryota</taxon>
        <taxon>Fungi</taxon>
        <taxon>Dikarya</taxon>
        <taxon>Ascomycota</taxon>
        <taxon>Pezizomycotina</taxon>
        <taxon>Sordariomycetes</taxon>
        <taxon>Hypocreomycetidae</taxon>
        <taxon>Hypocreales</taxon>
        <taxon>Nectriaceae</taxon>
        <taxon>Fusarium</taxon>
        <taxon>Fusarium tricinctum species complex</taxon>
    </lineage>
</organism>
<proteinExistence type="inferred from homology"/>
<comment type="cofactor">
    <cofactor evidence="1">
        <name>Fe(2+)</name>
        <dbReference type="ChEBI" id="CHEBI:29033"/>
    </cofactor>
</comment>
<evidence type="ECO:0000256" key="3">
    <source>
        <dbReference type="ARBA" id="ARBA00023002"/>
    </source>
</evidence>
<evidence type="ECO:0000313" key="9">
    <source>
        <dbReference type="EMBL" id="KAH7242346.1"/>
    </source>
</evidence>
<sequence>MATSCFTYVYTFDLSEPEVDGPSTCERHGRATSTCTTVCESQKGLAGPHVDTPDLPSVLYLNHQQKQQHIEPRIEVERHGAIRLGTPEELAMMRRLFSVMGMHPVGYYDLTVASLPVHATCFRPLTKEALAYNPFRVFTSLLRLELIQDEALRSEAANILSKRNIFTQRCVELIELFESQELFSKAMAEEFVKEALETFRWHKTSTVDLKTYKALRTAHPLIADVVCFKGPHINHLTPRVLDIELAQNEMLRYGLQAKDAIEGPPPRSCPILLRQTSFLAIDEAIAFSEGEEAGGSHKARFGEIEQRGIALTPKGRSLYDDLINEWRGAVAKLSPETKAETKEKLLAQVFEKFPDDVDTMRKEDLAYFTYKPVTNAPKPQGASIDSLISSGAVKFEPITYEDFLPVSAAGIFHSNLGGDGGMNHVAASDQGSFEKSLGCPVKREFELYGDMEEASIRECLT</sequence>
<evidence type="ECO:0000256" key="7">
    <source>
        <dbReference type="ARBA" id="ARBA00035034"/>
    </source>
</evidence>
<dbReference type="InterPro" id="IPR009770">
    <property type="entry name" value="HGLS"/>
</dbReference>
<dbReference type="EC" id="1.13.11.93" evidence="6"/>
<dbReference type="EMBL" id="JAGPXF010000005">
    <property type="protein sequence ID" value="KAH7242346.1"/>
    <property type="molecule type" value="Genomic_DNA"/>
</dbReference>
<comment type="similarity">
    <text evidence="5">Belongs to the 2-oxoadipate dioxygenase/decarboxylase family.</text>
</comment>
<reference evidence="9" key="1">
    <citation type="journal article" date="2021" name="Nat. Commun.">
        <title>Genetic determinants of endophytism in the Arabidopsis root mycobiome.</title>
        <authorList>
            <person name="Mesny F."/>
            <person name="Miyauchi S."/>
            <person name="Thiergart T."/>
            <person name="Pickel B."/>
            <person name="Atanasova L."/>
            <person name="Karlsson M."/>
            <person name="Huettel B."/>
            <person name="Barry K.W."/>
            <person name="Haridas S."/>
            <person name="Chen C."/>
            <person name="Bauer D."/>
            <person name="Andreopoulos W."/>
            <person name="Pangilinan J."/>
            <person name="LaButti K."/>
            <person name="Riley R."/>
            <person name="Lipzen A."/>
            <person name="Clum A."/>
            <person name="Drula E."/>
            <person name="Henrissat B."/>
            <person name="Kohler A."/>
            <person name="Grigoriev I.V."/>
            <person name="Martin F.M."/>
            <person name="Hacquard S."/>
        </authorList>
    </citation>
    <scope>NUCLEOTIDE SEQUENCE</scope>
    <source>
        <strain evidence="9">MPI-SDFR-AT-0068</strain>
    </source>
</reference>
<dbReference type="GO" id="GO:0051213">
    <property type="term" value="F:dioxygenase activity"/>
    <property type="evidence" value="ECO:0007669"/>
    <property type="project" value="UniProtKB-KW"/>
</dbReference>
<dbReference type="Gene3D" id="3.10.180.80">
    <property type="entry name" value="Uncharacterised protein PF07063, DUF1338"/>
    <property type="match status" value="1"/>
</dbReference>
<dbReference type="PANTHER" id="PTHR39479:SF2">
    <property type="entry name" value="2-OXOADIPATE DIOXYGENASE_DECARBOXYLASE"/>
    <property type="match status" value="1"/>
</dbReference>
<dbReference type="Proteomes" id="UP000813427">
    <property type="component" value="Unassembled WGS sequence"/>
</dbReference>